<comment type="caution">
    <text evidence="12">The sequence shown here is derived from an EMBL/GenBank/DDBJ whole genome shotgun (WGS) entry which is preliminary data.</text>
</comment>
<dbReference type="PROSITE" id="PS50893">
    <property type="entry name" value="ABC_TRANSPORTER_2"/>
    <property type="match status" value="1"/>
</dbReference>
<keyword evidence="3" id="KW-0813">Transport</keyword>
<evidence type="ECO:0000256" key="3">
    <source>
        <dbReference type="ARBA" id="ARBA00022448"/>
    </source>
</evidence>
<evidence type="ECO:0000256" key="8">
    <source>
        <dbReference type="ARBA" id="ARBA00022967"/>
    </source>
</evidence>
<dbReference type="InterPro" id="IPR017871">
    <property type="entry name" value="ABC_transporter-like_CS"/>
</dbReference>
<dbReference type="InterPro" id="IPR027417">
    <property type="entry name" value="P-loop_NTPase"/>
</dbReference>
<keyword evidence="6" id="KW-0547">Nucleotide-binding</keyword>
<keyword evidence="8" id="KW-1278">Translocase</keyword>
<feature type="compositionally biased region" description="Low complexity" evidence="10">
    <location>
        <begin position="292"/>
        <end position="310"/>
    </location>
</feature>
<keyword evidence="7 12" id="KW-0067">ATP-binding</keyword>
<dbReference type="Proteomes" id="UP000610303">
    <property type="component" value="Unassembled WGS sequence"/>
</dbReference>
<dbReference type="InterPro" id="IPR050388">
    <property type="entry name" value="ABC_Ni/Peptide_Import"/>
</dbReference>
<evidence type="ECO:0000256" key="6">
    <source>
        <dbReference type="ARBA" id="ARBA00022741"/>
    </source>
</evidence>
<accession>A0A918FBA3</accession>
<evidence type="ECO:0000256" key="4">
    <source>
        <dbReference type="ARBA" id="ARBA00022475"/>
    </source>
</evidence>
<dbReference type="PANTHER" id="PTHR43297">
    <property type="entry name" value="OLIGOPEPTIDE TRANSPORT ATP-BINDING PROTEIN APPD"/>
    <property type="match status" value="1"/>
</dbReference>
<sequence length="310" mass="32968">MTELLEVEDLVVELFDGAEWVRALDGVSFTVAPGEIVGFIGESGSGKSTAVNAVARLLPASARGSGSIRFDGRDVLAFRQRELARFRSEELGMVFQDPRASVNPVTTVGEYVTEGLRKTKRMPRAAAYARAEQLLGEVGIAEPAQRLAEYPHQLSGGMLQRAVIAAALSTDPRLMLADEATTALDVTRQAEIAAILRAATRERGLGTIFITHDLELAGALCDRICVMYRGRIVEQLPAEELHGGARHPYTLALLRSRPSIEERMPRLPTITAADREAFLTAPAVAAGGVGGASASEASTSEASASEGGAR</sequence>
<name>A0A918FBA3_AGRME</name>
<dbReference type="EMBL" id="BMRJ01000001">
    <property type="protein sequence ID" value="GGR18308.1"/>
    <property type="molecule type" value="Genomic_DNA"/>
</dbReference>
<evidence type="ECO:0000256" key="9">
    <source>
        <dbReference type="ARBA" id="ARBA00023136"/>
    </source>
</evidence>
<protein>
    <submittedName>
        <fullName evidence="12">Dipeptide/oligopeptide/nickel ABC transporter ATP-binding protein</fullName>
    </submittedName>
</protein>
<comment type="subcellular location">
    <subcellularLocation>
        <location evidence="1">Cell membrane</location>
        <topology evidence="1">Peripheral membrane protein</topology>
    </subcellularLocation>
</comment>
<dbReference type="GO" id="GO:0016887">
    <property type="term" value="F:ATP hydrolysis activity"/>
    <property type="evidence" value="ECO:0007669"/>
    <property type="project" value="InterPro"/>
</dbReference>
<evidence type="ECO:0000313" key="13">
    <source>
        <dbReference type="Proteomes" id="UP000610303"/>
    </source>
</evidence>
<dbReference type="Pfam" id="PF00005">
    <property type="entry name" value="ABC_tran"/>
    <property type="match status" value="1"/>
</dbReference>
<gene>
    <name evidence="12" type="ORF">GCM10010196_09230</name>
</gene>
<feature type="region of interest" description="Disordered" evidence="10">
    <location>
        <begin position="288"/>
        <end position="310"/>
    </location>
</feature>
<keyword evidence="13" id="KW-1185">Reference proteome</keyword>
<reference evidence="12" key="1">
    <citation type="journal article" date="2014" name="Int. J. Syst. Evol. Microbiol.">
        <title>Complete genome sequence of Corynebacterium casei LMG S-19264T (=DSM 44701T), isolated from a smear-ripened cheese.</title>
        <authorList>
            <consortium name="US DOE Joint Genome Institute (JGI-PGF)"/>
            <person name="Walter F."/>
            <person name="Albersmeier A."/>
            <person name="Kalinowski J."/>
            <person name="Ruckert C."/>
        </authorList>
    </citation>
    <scope>NUCLEOTIDE SEQUENCE</scope>
    <source>
        <strain evidence="12">JCM 3346</strain>
    </source>
</reference>
<dbReference type="SUPFAM" id="SSF52540">
    <property type="entry name" value="P-loop containing nucleoside triphosphate hydrolases"/>
    <property type="match status" value="1"/>
</dbReference>
<evidence type="ECO:0000256" key="10">
    <source>
        <dbReference type="SAM" id="MobiDB-lite"/>
    </source>
</evidence>
<evidence type="ECO:0000256" key="2">
    <source>
        <dbReference type="ARBA" id="ARBA00005417"/>
    </source>
</evidence>
<comment type="similarity">
    <text evidence="2">Belongs to the ABC transporter superfamily.</text>
</comment>
<dbReference type="GO" id="GO:0005524">
    <property type="term" value="F:ATP binding"/>
    <property type="evidence" value="ECO:0007669"/>
    <property type="project" value="UniProtKB-KW"/>
</dbReference>
<dbReference type="InterPro" id="IPR003593">
    <property type="entry name" value="AAA+_ATPase"/>
</dbReference>
<evidence type="ECO:0000313" key="12">
    <source>
        <dbReference type="EMBL" id="GGR18308.1"/>
    </source>
</evidence>
<proteinExistence type="inferred from homology"/>
<dbReference type="CDD" id="cd03257">
    <property type="entry name" value="ABC_NikE_OppD_transporters"/>
    <property type="match status" value="1"/>
</dbReference>
<keyword evidence="9" id="KW-0472">Membrane</keyword>
<evidence type="ECO:0000256" key="5">
    <source>
        <dbReference type="ARBA" id="ARBA00022519"/>
    </source>
</evidence>
<dbReference type="PANTHER" id="PTHR43297:SF14">
    <property type="entry name" value="ATPASE AAA-TYPE CORE DOMAIN-CONTAINING PROTEIN"/>
    <property type="match status" value="1"/>
</dbReference>
<dbReference type="PROSITE" id="PS00211">
    <property type="entry name" value="ABC_TRANSPORTER_1"/>
    <property type="match status" value="1"/>
</dbReference>
<dbReference type="SMART" id="SM00382">
    <property type="entry name" value="AAA"/>
    <property type="match status" value="1"/>
</dbReference>
<dbReference type="Gene3D" id="3.40.50.300">
    <property type="entry name" value="P-loop containing nucleotide triphosphate hydrolases"/>
    <property type="match status" value="1"/>
</dbReference>
<evidence type="ECO:0000259" key="11">
    <source>
        <dbReference type="PROSITE" id="PS50893"/>
    </source>
</evidence>
<dbReference type="AlphaFoldDB" id="A0A918FBA3"/>
<dbReference type="GO" id="GO:0005886">
    <property type="term" value="C:plasma membrane"/>
    <property type="evidence" value="ECO:0007669"/>
    <property type="project" value="UniProtKB-SubCell"/>
</dbReference>
<evidence type="ECO:0000256" key="7">
    <source>
        <dbReference type="ARBA" id="ARBA00022840"/>
    </source>
</evidence>
<feature type="domain" description="ABC transporter" evidence="11">
    <location>
        <begin position="5"/>
        <end position="254"/>
    </location>
</feature>
<dbReference type="RefSeq" id="WP_189084094.1">
    <property type="nucleotide sequence ID" value="NZ_BMRJ01000001.1"/>
</dbReference>
<keyword evidence="5" id="KW-0997">Cell inner membrane</keyword>
<reference evidence="12" key="2">
    <citation type="submission" date="2020-09" db="EMBL/GenBank/DDBJ databases">
        <authorList>
            <person name="Sun Q."/>
            <person name="Ohkuma M."/>
        </authorList>
    </citation>
    <scope>NUCLEOTIDE SEQUENCE</scope>
    <source>
        <strain evidence="12">JCM 3346</strain>
    </source>
</reference>
<organism evidence="12 13">
    <name type="scientific">Agromyces mediolanus</name>
    <name type="common">Corynebacterium mediolanum</name>
    <dbReference type="NCBI Taxonomy" id="41986"/>
    <lineage>
        <taxon>Bacteria</taxon>
        <taxon>Bacillati</taxon>
        <taxon>Actinomycetota</taxon>
        <taxon>Actinomycetes</taxon>
        <taxon>Micrococcales</taxon>
        <taxon>Microbacteriaceae</taxon>
        <taxon>Agromyces</taxon>
    </lineage>
</organism>
<evidence type="ECO:0000256" key="1">
    <source>
        <dbReference type="ARBA" id="ARBA00004202"/>
    </source>
</evidence>
<keyword evidence="4" id="KW-1003">Cell membrane</keyword>
<dbReference type="InterPro" id="IPR003439">
    <property type="entry name" value="ABC_transporter-like_ATP-bd"/>
</dbReference>